<feature type="transmembrane region" description="Helical" evidence="1">
    <location>
        <begin position="231"/>
        <end position="251"/>
    </location>
</feature>
<dbReference type="InterPro" id="IPR001633">
    <property type="entry name" value="EAL_dom"/>
</dbReference>
<dbReference type="Gene3D" id="3.20.20.450">
    <property type="entry name" value="EAL domain"/>
    <property type="match status" value="1"/>
</dbReference>
<keyword evidence="1" id="KW-1133">Transmembrane helix</keyword>
<dbReference type="GO" id="GO:0071111">
    <property type="term" value="F:cyclic-guanylate-specific phosphodiesterase activity"/>
    <property type="evidence" value="ECO:0007669"/>
    <property type="project" value="InterPro"/>
</dbReference>
<evidence type="ECO:0000259" key="2">
    <source>
        <dbReference type="PROSITE" id="PS50883"/>
    </source>
</evidence>
<reference evidence="3 4" key="1">
    <citation type="submission" date="2020-04" db="EMBL/GenBank/DDBJ databases">
        <title>Whole-genome sequencing of Vibrio spp. from China reveals different genetic environments of blaCTX-M-14 among diverse lineages.</title>
        <authorList>
            <person name="Zheng Z."/>
            <person name="Ye L."/>
            <person name="Chen S."/>
        </authorList>
    </citation>
    <scope>NUCLEOTIDE SEQUENCE [LARGE SCALE GENOMIC DNA]</scope>
    <source>
        <strain evidence="3 4">Vb1636</strain>
    </source>
</reference>
<dbReference type="GeneID" id="75167927"/>
<dbReference type="InterPro" id="IPR048614">
    <property type="entry name" value="CSS_CxxC"/>
</dbReference>
<organism evidence="3 4">
    <name type="scientific">Vibrio alginolyticus</name>
    <dbReference type="NCBI Taxonomy" id="663"/>
    <lineage>
        <taxon>Bacteria</taxon>
        <taxon>Pseudomonadati</taxon>
        <taxon>Pseudomonadota</taxon>
        <taxon>Gammaproteobacteria</taxon>
        <taxon>Vibrionales</taxon>
        <taxon>Vibrionaceae</taxon>
        <taxon>Vibrio</taxon>
    </lineage>
</organism>
<name>A0A7Y0MUZ9_VIBAL</name>
<dbReference type="InterPro" id="IPR050706">
    <property type="entry name" value="Cyclic-di-GMP_PDE-like"/>
</dbReference>
<keyword evidence="1" id="KW-0472">Membrane</keyword>
<protein>
    <submittedName>
        <fullName evidence="3">EAL domain-containing protein</fullName>
    </submittedName>
</protein>
<accession>A0A7Y0MUZ9</accession>
<dbReference type="Pfam" id="PF00563">
    <property type="entry name" value="EAL"/>
    <property type="match status" value="1"/>
</dbReference>
<dbReference type="AlphaFoldDB" id="A0A7Y0MUZ9"/>
<sequence length="498" mass="55971">MITKNTRYAILLGLVPIAIFVVAFHSITNFYVNSVKASKIDAYVDYLNQRSAYLDGAIVKQIAQLDFTCSDSDVRTLRDPRFYNRYIRFIAMTTEGGKTCSTVGSEVSRPSSSERFQMDENFFASLILPQQNDQIEWMVIYDNEHVEVFWVLDNSWVNEVIKTPCKGCLFVEFKYDEPIFGDLTISRGKANIAGEENALSKEFFFSGESQANMLIKIYSGEKLKNYAQERVLLWGGLVSVLAGLVTAFAYISGKSLRKSITGLIENGISNAEFIPYYQAIVDSRVGKTVGYEALIRWSRRDGMVPPNMFIGAAEESGLIIPMTNQLIRKIIQDLSDLPEHTWVSINIVSSHLESGVLTKLLSELNWPISNRIHFELTERIPVKDTEAAKKEILYLTNKGYKFKIDDFGTGYGGFSYLQDLGIRCVKVDKMFIDPIGSDDQKLKVLDSIVSAANKAECEMIAEGVESQAQVEYLAQHAIYLIQGYVYAKPEPLTNLASA</sequence>
<evidence type="ECO:0000313" key="3">
    <source>
        <dbReference type="EMBL" id="NMR72899.1"/>
    </source>
</evidence>
<feature type="transmembrane region" description="Helical" evidence="1">
    <location>
        <begin position="6"/>
        <end position="32"/>
    </location>
</feature>
<dbReference type="Proteomes" id="UP000565155">
    <property type="component" value="Unassembled WGS sequence"/>
</dbReference>
<dbReference type="InterPro" id="IPR035919">
    <property type="entry name" value="EAL_sf"/>
</dbReference>
<feature type="domain" description="EAL" evidence="2">
    <location>
        <begin position="257"/>
        <end position="498"/>
    </location>
</feature>
<dbReference type="RefSeq" id="WP_042522533.1">
    <property type="nucleotide sequence ID" value="NZ_CP071058.1"/>
</dbReference>
<dbReference type="PANTHER" id="PTHR33121:SF56">
    <property type="entry name" value="SIGNALLING PROTEIN WITH EAL AND C2 DOMAINS"/>
    <property type="match status" value="1"/>
</dbReference>
<proteinExistence type="predicted"/>
<comment type="caution">
    <text evidence="3">The sequence shown here is derived from an EMBL/GenBank/DDBJ whole genome shotgun (WGS) entry which is preliminary data.</text>
</comment>
<dbReference type="CDD" id="cd01948">
    <property type="entry name" value="EAL"/>
    <property type="match status" value="1"/>
</dbReference>
<gene>
    <name evidence="3" type="ORF">HKB35_04600</name>
</gene>
<keyword evidence="1" id="KW-0812">Transmembrane</keyword>
<dbReference type="PANTHER" id="PTHR33121">
    <property type="entry name" value="CYCLIC DI-GMP PHOSPHODIESTERASE PDEF"/>
    <property type="match status" value="1"/>
</dbReference>
<dbReference type="SUPFAM" id="SSF141868">
    <property type="entry name" value="EAL domain-like"/>
    <property type="match status" value="1"/>
</dbReference>
<evidence type="ECO:0000256" key="1">
    <source>
        <dbReference type="SAM" id="Phobius"/>
    </source>
</evidence>
<dbReference type="Pfam" id="PF20982">
    <property type="entry name" value="CSS_CxxC"/>
    <property type="match status" value="1"/>
</dbReference>
<dbReference type="PROSITE" id="PS50883">
    <property type="entry name" value="EAL"/>
    <property type="match status" value="1"/>
</dbReference>
<dbReference type="SMART" id="SM00052">
    <property type="entry name" value="EAL"/>
    <property type="match status" value="1"/>
</dbReference>
<dbReference type="EMBL" id="JABCMA010000002">
    <property type="protein sequence ID" value="NMR72899.1"/>
    <property type="molecule type" value="Genomic_DNA"/>
</dbReference>
<evidence type="ECO:0000313" key="4">
    <source>
        <dbReference type="Proteomes" id="UP000565155"/>
    </source>
</evidence>